<evidence type="ECO:0000313" key="6">
    <source>
        <dbReference type="Proteomes" id="UP001642409"/>
    </source>
</evidence>
<name>A0AA86N939_9EUKA</name>
<keyword evidence="1" id="KW-0805">Transcription regulation</keyword>
<accession>A0AA86N939</accession>
<protein>
    <submittedName>
        <fullName evidence="4">Uncharacterized protein</fullName>
    </submittedName>
</protein>
<dbReference type="Proteomes" id="UP001642409">
    <property type="component" value="Unassembled WGS sequence"/>
</dbReference>
<comment type="caution">
    <text evidence="4">The sequence shown here is derived from an EMBL/GenBank/DDBJ whole genome shotgun (WGS) entry which is preliminary data.</text>
</comment>
<dbReference type="Gene3D" id="1.10.10.60">
    <property type="entry name" value="Homeodomain-like"/>
    <property type="match status" value="1"/>
</dbReference>
<dbReference type="AlphaFoldDB" id="A0AA86N939"/>
<dbReference type="InterPro" id="IPR006447">
    <property type="entry name" value="Myb_dom_plants"/>
</dbReference>
<evidence type="ECO:0000256" key="3">
    <source>
        <dbReference type="ARBA" id="ARBA00023242"/>
    </source>
</evidence>
<keyword evidence="2" id="KW-0804">Transcription</keyword>
<evidence type="ECO:0000313" key="5">
    <source>
        <dbReference type="EMBL" id="CAL6025742.1"/>
    </source>
</evidence>
<evidence type="ECO:0000256" key="2">
    <source>
        <dbReference type="ARBA" id="ARBA00023163"/>
    </source>
</evidence>
<gene>
    <name evidence="4" type="ORF">HINF_LOCUS2618</name>
    <name evidence="5" type="ORF">HINF_LOCUS30510</name>
</gene>
<evidence type="ECO:0000256" key="1">
    <source>
        <dbReference type="ARBA" id="ARBA00023015"/>
    </source>
</evidence>
<dbReference type="EMBL" id="CATOUU010000062">
    <property type="protein sequence ID" value="CAI9914973.1"/>
    <property type="molecule type" value="Genomic_DNA"/>
</dbReference>
<proteinExistence type="predicted"/>
<organism evidence="4">
    <name type="scientific">Hexamita inflata</name>
    <dbReference type="NCBI Taxonomy" id="28002"/>
    <lineage>
        <taxon>Eukaryota</taxon>
        <taxon>Metamonada</taxon>
        <taxon>Diplomonadida</taxon>
        <taxon>Hexamitidae</taxon>
        <taxon>Hexamitinae</taxon>
        <taxon>Hexamita</taxon>
    </lineage>
</organism>
<dbReference type="NCBIfam" id="TIGR01557">
    <property type="entry name" value="myb_SHAQKYF"/>
    <property type="match status" value="1"/>
</dbReference>
<dbReference type="EMBL" id="CAXDID020000100">
    <property type="protein sequence ID" value="CAL6025742.1"/>
    <property type="molecule type" value="Genomic_DNA"/>
</dbReference>
<evidence type="ECO:0000313" key="4">
    <source>
        <dbReference type="EMBL" id="CAI9914973.1"/>
    </source>
</evidence>
<dbReference type="GO" id="GO:0003677">
    <property type="term" value="F:DNA binding"/>
    <property type="evidence" value="ECO:0007669"/>
    <property type="project" value="InterPro"/>
</dbReference>
<keyword evidence="3" id="KW-0539">Nucleus</keyword>
<reference evidence="5 6" key="2">
    <citation type="submission" date="2024-07" db="EMBL/GenBank/DDBJ databases">
        <authorList>
            <person name="Akdeniz Z."/>
        </authorList>
    </citation>
    <scope>NUCLEOTIDE SEQUENCE [LARGE SCALE GENOMIC DNA]</scope>
</reference>
<reference evidence="4" key="1">
    <citation type="submission" date="2023-06" db="EMBL/GenBank/DDBJ databases">
        <authorList>
            <person name="Kurt Z."/>
        </authorList>
    </citation>
    <scope>NUCLEOTIDE SEQUENCE</scope>
</reference>
<sequence>MHLRFVFACMLLGIKDCTPKKVLQLFGDSKGVTTGVIGSHLQKVRNQMISKDYKVTILENWMVPKDVHDDNLTAISKKWKEPGFTGFSAQEIQKYLK</sequence>
<keyword evidence="6" id="KW-1185">Reference proteome</keyword>